<dbReference type="EMBL" id="SGNY01000001">
    <property type="protein sequence ID" value="TRB03051.1"/>
    <property type="molecule type" value="Genomic_DNA"/>
</dbReference>
<evidence type="ECO:0000313" key="2">
    <source>
        <dbReference type="Proteomes" id="UP000315434"/>
    </source>
</evidence>
<sequence length="153" mass="16553">MIAYATLADLEARFPNELTLVAADEQTGIRDDDRIEKGLADASIEVRAILAARYSPAELSALDQNSLDALRLYTMDIAFYRIALAFSRSSENIKERYNAAIKRLEAIAAGKGALTTTISGGGDNGSAGGDVGQNEVILEAPERMFTRERLGRI</sequence>
<reference evidence="1 2" key="1">
    <citation type="journal article" date="2019" name="Appl. Microbiol. Biotechnol.">
        <title>Differential efficiency of wild type rhizogenic strains for rol gene transformation of plants.</title>
        <authorList>
            <person name="Desmet S."/>
            <person name="De Keyser E."/>
            <person name="Van Vaerenbergh J."/>
            <person name="Baeyen S."/>
            <person name="Van Huylenbroeck J."/>
            <person name="Geelen D."/>
            <person name="Dhooghe E."/>
        </authorList>
    </citation>
    <scope>NUCLEOTIDE SEQUENCE [LARGE SCALE GENOMIC DNA]</scope>
    <source>
        <strain evidence="1 2">GBBC3284</strain>
    </source>
</reference>
<accession>A0A546XQM4</accession>
<comment type="caution">
    <text evidence="1">The sequence shown here is derived from an EMBL/GenBank/DDBJ whole genome shotgun (WGS) entry which is preliminary data.</text>
</comment>
<name>A0A546XQM4_RHIRH</name>
<dbReference type="RefSeq" id="WP_125146867.1">
    <property type="nucleotide sequence ID" value="NZ_SGNY01000001.1"/>
</dbReference>
<gene>
    <name evidence="1" type="ORF">EXN68_05245</name>
</gene>
<dbReference type="OrthoDB" id="9812088at2"/>
<dbReference type="Pfam" id="PF07030">
    <property type="entry name" value="Phage_Mu_Gp36"/>
    <property type="match status" value="1"/>
</dbReference>
<proteinExistence type="predicted"/>
<dbReference type="AlphaFoldDB" id="A0A546XQM4"/>
<dbReference type="InterPro" id="IPR009752">
    <property type="entry name" value="Phage_Mu_GpJ"/>
</dbReference>
<evidence type="ECO:0000313" key="1">
    <source>
        <dbReference type="EMBL" id="TRB03051.1"/>
    </source>
</evidence>
<organism evidence="1 2">
    <name type="scientific">Rhizobium rhizogenes</name>
    <name type="common">Agrobacterium rhizogenes</name>
    <dbReference type="NCBI Taxonomy" id="359"/>
    <lineage>
        <taxon>Bacteria</taxon>
        <taxon>Pseudomonadati</taxon>
        <taxon>Pseudomonadota</taxon>
        <taxon>Alphaproteobacteria</taxon>
        <taxon>Hyphomicrobiales</taxon>
        <taxon>Rhizobiaceae</taxon>
        <taxon>Rhizobium/Agrobacterium group</taxon>
        <taxon>Rhizobium</taxon>
    </lineage>
</organism>
<protein>
    <submittedName>
        <fullName evidence="1">DUF1320 domain-containing protein</fullName>
    </submittedName>
</protein>
<dbReference type="Proteomes" id="UP000315434">
    <property type="component" value="Unassembled WGS sequence"/>
</dbReference>